<protein>
    <submittedName>
        <fullName evidence="3">Phospholipid-transporting</fullName>
    </submittedName>
</protein>
<dbReference type="GO" id="GO:0045332">
    <property type="term" value="P:phospholipid translocation"/>
    <property type="evidence" value="ECO:0007669"/>
    <property type="project" value="TreeGrafter"/>
</dbReference>
<organism evidence="3">
    <name type="scientific">Nannochloropsis gaditana (strain CCMP526)</name>
    <name type="common">Green microalga</name>
    <name type="synonym">Microchloropsis gaditana</name>
    <dbReference type="NCBI Taxonomy" id="1093141"/>
    <lineage>
        <taxon>Eukaryota</taxon>
        <taxon>Sar</taxon>
        <taxon>Stramenopiles</taxon>
        <taxon>Ochrophyta</taxon>
        <taxon>Eustigmatophyceae</taxon>
        <taxon>Eustigmatales</taxon>
        <taxon>Monodopsidaceae</taxon>
        <taxon>Nannochloropsis</taxon>
    </lineage>
</organism>
<dbReference type="GO" id="GO:0140326">
    <property type="term" value="F:ATPase-coupled intramembrane lipid transporter activity"/>
    <property type="evidence" value="ECO:0007669"/>
    <property type="project" value="TreeGrafter"/>
</dbReference>
<dbReference type="GO" id="GO:0005886">
    <property type="term" value="C:plasma membrane"/>
    <property type="evidence" value="ECO:0007669"/>
    <property type="project" value="TreeGrafter"/>
</dbReference>
<feature type="non-terminal residue" evidence="3">
    <location>
        <position position="74"/>
    </location>
</feature>
<proteinExistence type="evidence at transcript level"/>
<accession>I2CRL7</accession>
<evidence type="ECO:0000256" key="2">
    <source>
        <dbReference type="ARBA" id="ARBA00022448"/>
    </source>
</evidence>
<reference evidence="3" key="1">
    <citation type="journal article" date="2012" name="Bioengineered">
        <title>Additional insights into the genome of the oleaginous model alga Nannochloropsis gaditana.</title>
        <authorList>
            <person name="Jinkerson R.E."/>
            <person name="Radakovits R."/>
            <person name="Posewitz M.C."/>
        </authorList>
    </citation>
    <scope>NUCLEOTIDE SEQUENCE</scope>
    <source>
        <strain evidence="3">CCMP526</strain>
    </source>
</reference>
<keyword evidence="2" id="KW-0813">Transport</keyword>
<comment type="subcellular location">
    <subcellularLocation>
        <location evidence="1">Endomembrane system</location>
    </subcellularLocation>
</comment>
<sequence>MGKISSGHDIAKIRGLVEMEHPNKLIDSFTGTLEIYHTTGGWHVKEVVEPTSILLRGCVIRNTDWVVGMVVNTG</sequence>
<reference evidence="3" key="2">
    <citation type="journal article" date="2012" name="Nat. Commun.">
        <title>Draft genome sequence and genetic transformation of the oleaginous alga Nannochloropis gaditana.</title>
        <authorList>
            <person name="Radakovits R."/>
            <person name="Jinkerson R.E."/>
            <person name="Fuerstenberg S.I."/>
            <person name="Tae H."/>
            <person name="Settlage R.E."/>
            <person name="Boore J.L."/>
            <person name="Posewitz M.C."/>
        </authorList>
    </citation>
    <scope>NUCLEOTIDE SEQUENCE</scope>
    <source>
        <strain evidence="3">CCMP526</strain>
    </source>
</reference>
<evidence type="ECO:0000313" key="3">
    <source>
        <dbReference type="EMBL" id="AFJ69550.1"/>
    </source>
</evidence>
<dbReference type="EMBL" id="JU980487">
    <property type="protein sequence ID" value="AFJ69550.1"/>
    <property type="molecule type" value="mRNA"/>
</dbReference>
<dbReference type="AlphaFoldDB" id="I2CRL7"/>
<dbReference type="PANTHER" id="PTHR24092:SF180">
    <property type="entry name" value="PHOSPHOLIPID-TRANSPORTING ATPASE DNF1-RELATED"/>
    <property type="match status" value="1"/>
</dbReference>
<evidence type="ECO:0000256" key="1">
    <source>
        <dbReference type="ARBA" id="ARBA00004308"/>
    </source>
</evidence>
<dbReference type="PANTHER" id="PTHR24092">
    <property type="entry name" value="PROBABLE PHOSPHOLIPID-TRANSPORTING ATPASE"/>
    <property type="match status" value="1"/>
</dbReference>
<name>I2CRL7_NANGC</name>
<gene>
    <name evidence="3" type="ORF">NGATSA_3032400</name>
</gene>